<dbReference type="AlphaFoldDB" id="T1JI99"/>
<comment type="subcellular location">
    <subcellularLocation>
        <location evidence="1">Cytoplasm</location>
        <location evidence="1">Cytoskeleton</location>
    </subcellularLocation>
</comment>
<dbReference type="PROSITE" id="PS50194">
    <property type="entry name" value="FILAMIN_REPEAT"/>
    <property type="match status" value="9"/>
</dbReference>
<evidence type="ECO:0000313" key="8">
    <source>
        <dbReference type="EnsemblMetazoa" id="SMAR013580-PA"/>
    </source>
</evidence>
<reference evidence="8" key="2">
    <citation type="submission" date="2015-02" db="UniProtKB">
        <authorList>
            <consortium name="EnsemblMetazoa"/>
        </authorList>
    </citation>
    <scope>IDENTIFICATION</scope>
</reference>
<evidence type="ECO:0000256" key="1">
    <source>
        <dbReference type="ARBA" id="ARBA00004245"/>
    </source>
</evidence>
<feature type="repeat" description="Filamin" evidence="7">
    <location>
        <begin position="283"/>
        <end position="375"/>
    </location>
</feature>
<dbReference type="FunFam" id="2.60.40.10:FF:000007">
    <property type="entry name" value="Filamin-B isoform C"/>
    <property type="match status" value="2"/>
</dbReference>
<dbReference type="Gene3D" id="2.60.40.10">
    <property type="entry name" value="Immunoglobulins"/>
    <property type="match status" value="9"/>
</dbReference>
<protein>
    <submittedName>
        <fullName evidence="8">Uncharacterized protein</fullName>
    </submittedName>
</protein>
<feature type="repeat" description="Filamin" evidence="7">
    <location>
        <begin position="476"/>
        <end position="568"/>
    </location>
</feature>
<dbReference type="GO" id="GO:0005856">
    <property type="term" value="C:cytoskeleton"/>
    <property type="evidence" value="ECO:0007669"/>
    <property type="project" value="UniProtKB-SubCell"/>
</dbReference>
<sequence length="886" mass="96163">AGTQEIKKHTSRIVESLRQTSTTSTTTEYRQVQLANIPVPTSGGKVTAEIRMPSGDIEKPIVEDNHDGTVSIRYDPREEGLHELAVKYNHEHVQGSPFKFHVDTVSSGYVTAYGSGLTHGICGEPSNFTISTAGAGAGGLSLAVEGPSKADIKCHDNKDGTVSVSYLPTAPGEYKVTVKFADKHIRGSPYTAKVTGEGRKRAQISVGSSSEVSLKVTEKDIKNLNASIMAPSGLEEPCFVKKLPNGHLGISFTPREVGEHQVSVKRQGNHISHSPFKIMVGEQEVGDANKVKVQWMNLKEGKTHQENSFNIDTKEAGYGGLSLSIEGPSKADIQCKDNDDGTLTVSYKPTEPGYYIVNLKFADHHVMGSPFTVKVTGEGSNRQTERIKRQRDAVPVTEVGSQCRLSFKMPGVTPFDLGASVTSPTGITEDAEVKDIEDYLYGVNFVPKELGVHTVSVRYKDIHIPGSPFQFTVGPLRDGGAHRVHAGGPGLERGEVNQPSEFNVWTREAGAGSLAISVEGPSKAEIDFKDRKDGSCYVSYVVSEPGEYRVGIKFNDQHIPDSPYKVYVTPDQGEARKIEVGQMPDNLQVNKPAAFTIHTNRAKGQLDAKAIAPSGVEDDCFLAPIDDESWAVRFVPRENGIHNIHVKFNGIHIMGSPFRFRVGKDDADPAAVHAHGAGLESLKTGQKSDFIVDTCNAGAGTLAVTIDGPSKVSMDCTEVDEGYKVRYTPLVKGDYFITIKYNGYHIVGSPFKVQSTGESVGEAGVQESSSVIVETVHKQSKTKTLPVTLPKFKSDATKITSKGMGLKKAYLHKQNQFSVNAQNAGNNVLYIGMVGPKNPSEEVFIKHLGHHNYQVNYVVKDRGDHILVVKWGEENIPGSPFKVEVL</sequence>
<dbReference type="InterPro" id="IPR014756">
    <property type="entry name" value="Ig_E-set"/>
</dbReference>
<dbReference type="HOGENOM" id="CLU_339581_0_0_1"/>
<dbReference type="GO" id="GO:0051015">
    <property type="term" value="F:actin filament binding"/>
    <property type="evidence" value="ECO:0007669"/>
    <property type="project" value="InterPro"/>
</dbReference>
<organism evidence="8 9">
    <name type="scientific">Strigamia maritima</name>
    <name type="common">European centipede</name>
    <name type="synonym">Geophilus maritimus</name>
    <dbReference type="NCBI Taxonomy" id="126957"/>
    <lineage>
        <taxon>Eukaryota</taxon>
        <taxon>Metazoa</taxon>
        <taxon>Ecdysozoa</taxon>
        <taxon>Arthropoda</taxon>
        <taxon>Myriapoda</taxon>
        <taxon>Chilopoda</taxon>
        <taxon>Pleurostigmophora</taxon>
        <taxon>Geophilomorpha</taxon>
        <taxon>Linotaeniidae</taxon>
        <taxon>Strigamia</taxon>
    </lineage>
</organism>
<dbReference type="PhylomeDB" id="T1JI99"/>
<dbReference type="FunFam" id="2.60.40.10:FF:000092">
    <property type="entry name" value="Filamin-B isoform B"/>
    <property type="match status" value="1"/>
</dbReference>
<evidence type="ECO:0000256" key="3">
    <source>
        <dbReference type="ARBA" id="ARBA00022490"/>
    </source>
</evidence>
<evidence type="ECO:0000256" key="6">
    <source>
        <dbReference type="ARBA" id="ARBA00023212"/>
    </source>
</evidence>
<keyword evidence="9" id="KW-1185">Reference proteome</keyword>
<dbReference type="eggNOG" id="KOG0518">
    <property type="taxonomic scope" value="Eukaryota"/>
</dbReference>
<evidence type="ECO:0000256" key="5">
    <source>
        <dbReference type="ARBA" id="ARBA00023203"/>
    </source>
</evidence>
<dbReference type="SUPFAM" id="SSF81296">
    <property type="entry name" value="E set domains"/>
    <property type="match status" value="9"/>
</dbReference>
<dbReference type="SMART" id="SM00557">
    <property type="entry name" value="IG_FLMN"/>
    <property type="match status" value="9"/>
</dbReference>
<dbReference type="GO" id="GO:0030036">
    <property type="term" value="P:actin cytoskeleton organization"/>
    <property type="evidence" value="ECO:0007669"/>
    <property type="project" value="InterPro"/>
</dbReference>
<accession>T1JI99</accession>
<dbReference type="InterPro" id="IPR001298">
    <property type="entry name" value="Filamin/ABP280_rpt"/>
</dbReference>
<comment type="similarity">
    <text evidence="2">Belongs to the filamin family.</text>
</comment>
<proteinExistence type="inferred from homology"/>
<feature type="repeat" description="Filamin" evidence="7">
    <location>
        <begin position="373"/>
        <end position="473"/>
    </location>
</feature>
<dbReference type="STRING" id="126957.T1JI99"/>
<dbReference type="PANTHER" id="PTHR38537:SF8">
    <property type="entry name" value="FILAMIN-A"/>
    <property type="match status" value="1"/>
</dbReference>
<dbReference type="FunFam" id="2.60.40.10:FF:000140">
    <property type="entry name" value="FiLamiN (Actin binding protein) homolog"/>
    <property type="match status" value="1"/>
</dbReference>
<dbReference type="PANTHER" id="PTHR38537">
    <property type="entry name" value="JITTERBUG, ISOFORM N"/>
    <property type="match status" value="1"/>
</dbReference>
<feature type="repeat" description="Filamin" evidence="7">
    <location>
        <begin position="44"/>
        <end position="102"/>
    </location>
</feature>
<keyword evidence="3" id="KW-0963">Cytoplasm</keyword>
<evidence type="ECO:0000313" key="9">
    <source>
        <dbReference type="Proteomes" id="UP000014500"/>
    </source>
</evidence>
<keyword evidence="6" id="KW-0206">Cytoskeleton</keyword>
<feature type="repeat" description="Filamin" evidence="7">
    <location>
        <begin position="102"/>
        <end position="194"/>
    </location>
</feature>
<dbReference type="InterPro" id="IPR013783">
    <property type="entry name" value="Ig-like_fold"/>
</dbReference>
<evidence type="ECO:0000256" key="2">
    <source>
        <dbReference type="ARBA" id="ARBA00009238"/>
    </source>
</evidence>
<feature type="repeat" description="Filamin" evidence="7">
    <location>
        <begin position="791"/>
        <end position="885"/>
    </location>
</feature>
<feature type="repeat" description="Filamin" evidence="7">
    <location>
        <begin position="664"/>
        <end position="755"/>
    </location>
</feature>
<evidence type="ECO:0000256" key="4">
    <source>
        <dbReference type="ARBA" id="ARBA00022737"/>
    </source>
</evidence>
<feature type="repeat" description="Filamin" evidence="7">
    <location>
        <begin position="192"/>
        <end position="280"/>
    </location>
</feature>
<dbReference type="OMA" id="GWANNYL"/>
<dbReference type="FunFam" id="2.60.40.10:FF:000096">
    <property type="entry name" value="filamin-C isoform X2"/>
    <property type="match status" value="1"/>
</dbReference>
<dbReference type="Proteomes" id="UP000014500">
    <property type="component" value="Unassembled WGS sequence"/>
</dbReference>
<dbReference type="InterPro" id="IPR017868">
    <property type="entry name" value="Filamin/ABP280_repeat-like"/>
</dbReference>
<dbReference type="EMBL" id="JH431613">
    <property type="status" value="NOT_ANNOTATED_CDS"/>
    <property type="molecule type" value="Genomic_DNA"/>
</dbReference>
<dbReference type="Pfam" id="PF00630">
    <property type="entry name" value="Filamin"/>
    <property type="match status" value="9"/>
</dbReference>
<dbReference type="InterPro" id="IPR044801">
    <property type="entry name" value="Filamin"/>
</dbReference>
<reference evidence="9" key="1">
    <citation type="submission" date="2011-05" db="EMBL/GenBank/DDBJ databases">
        <authorList>
            <person name="Richards S.R."/>
            <person name="Qu J."/>
            <person name="Jiang H."/>
            <person name="Jhangiani S.N."/>
            <person name="Agravi P."/>
            <person name="Goodspeed R."/>
            <person name="Gross S."/>
            <person name="Mandapat C."/>
            <person name="Jackson L."/>
            <person name="Mathew T."/>
            <person name="Pu L."/>
            <person name="Thornton R."/>
            <person name="Saada N."/>
            <person name="Wilczek-Boney K.B."/>
            <person name="Lee S."/>
            <person name="Kovar C."/>
            <person name="Wu Y."/>
            <person name="Scherer S.E."/>
            <person name="Worley K.C."/>
            <person name="Muzny D.M."/>
            <person name="Gibbs R."/>
        </authorList>
    </citation>
    <scope>NUCLEOTIDE SEQUENCE</scope>
    <source>
        <strain evidence="9">Brora</strain>
    </source>
</reference>
<name>T1JI99_STRMM</name>
<feature type="repeat" description="Filamin" evidence="7">
    <location>
        <begin position="567"/>
        <end position="662"/>
    </location>
</feature>
<keyword evidence="4" id="KW-0677">Repeat</keyword>
<keyword evidence="5" id="KW-0009">Actin-binding</keyword>
<dbReference type="EnsemblMetazoa" id="SMAR013580-RA">
    <property type="protein sequence ID" value="SMAR013580-PA"/>
    <property type="gene ID" value="SMAR013580"/>
</dbReference>
<evidence type="ECO:0000256" key="7">
    <source>
        <dbReference type="PROSITE-ProRule" id="PRU00087"/>
    </source>
</evidence>